<evidence type="ECO:0000256" key="7">
    <source>
        <dbReference type="SAM" id="MobiDB-lite"/>
    </source>
</evidence>
<accession>A0A9P0F9R7</accession>
<dbReference type="Proteomes" id="UP001152759">
    <property type="component" value="Chromosome 9"/>
</dbReference>
<dbReference type="InterPro" id="IPR024607">
    <property type="entry name" value="Sulfatase_CS"/>
</dbReference>
<feature type="compositionally biased region" description="Acidic residues" evidence="7">
    <location>
        <begin position="360"/>
        <end position="377"/>
    </location>
</feature>
<evidence type="ECO:0000256" key="5">
    <source>
        <dbReference type="ARBA" id="ARBA00022837"/>
    </source>
</evidence>
<keyword evidence="3" id="KW-0479">Metal-binding</keyword>
<dbReference type="InterPro" id="IPR047115">
    <property type="entry name" value="ARSB"/>
</dbReference>
<dbReference type="InterPro" id="IPR000917">
    <property type="entry name" value="Sulfatase_N"/>
</dbReference>
<gene>
    <name evidence="10" type="ORF">BEMITA_LOCUS13976</name>
</gene>
<keyword evidence="5" id="KW-0106">Calcium</keyword>
<feature type="domain" description="Sulfatase N-terminal" evidence="9">
    <location>
        <begin position="28"/>
        <end position="350"/>
    </location>
</feature>
<comment type="similarity">
    <text evidence="2">Belongs to the sulfatase family.</text>
</comment>
<evidence type="ECO:0000256" key="4">
    <source>
        <dbReference type="ARBA" id="ARBA00022801"/>
    </source>
</evidence>
<reference evidence="10" key="1">
    <citation type="submission" date="2021-12" db="EMBL/GenBank/DDBJ databases">
        <authorList>
            <person name="King R."/>
        </authorList>
    </citation>
    <scope>NUCLEOTIDE SEQUENCE</scope>
</reference>
<keyword evidence="11" id="KW-1185">Reference proteome</keyword>
<dbReference type="GO" id="GO:0046872">
    <property type="term" value="F:metal ion binding"/>
    <property type="evidence" value="ECO:0007669"/>
    <property type="project" value="UniProtKB-KW"/>
</dbReference>
<feature type="signal peptide" evidence="8">
    <location>
        <begin position="1"/>
        <end position="21"/>
    </location>
</feature>
<keyword evidence="6" id="KW-0325">Glycoprotein</keyword>
<evidence type="ECO:0000256" key="6">
    <source>
        <dbReference type="ARBA" id="ARBA00023180"/>
    </source>
</evidence>
<name>A0A9P0F9R7_BEMTA</name>
<dbReference type="Gene3D" id="3.40.720.10">
    <property type="entry name" value="Alkaline Phosphatase, subunit A"/>
    <property type="match status" value="1"/>
</dbReference>
<evidence type="ECO:0000256" key="3">
    <source>
        <dbReference type="ARBA" id="ARBA00022723"/>
    </source>
</evidence>
<dbReference type="SUPFAM" id="SSF53649">
    <property type="entry name" value="Alkaline phosphatase-like"/>
    <property type="match status" value="1"/>
</dbReference>
<dbReference type="GO" id="GO:0008484">
    <property type="term" value="F:sulfuric ester hydrolase activity"/>
    <property type="evidence" value="ECO:0007669"/>
    <property type="project" value="InterPro"/>
</dbReference>
<sequence length="617" mass="69417">MVSNIWAALICVVFVVTRAAATYNQKRPHIIYILADDLGWNDVGYHGSNAIQTPNIDALAYDGIILDKFYVNPLCTPSRAALMTGKYPIRTGMQHFVLYGAEPRGLPLRERLLPEYLRDLGYVNHLVGKWHLGHYKRKYTPLYRGFHSHLGFWTGRHDFFDHTACENGTWGLDMRREMEPAYDLHGEYTTDVLTRRATALIQRHDPSKPMFMYMSHAAMHSGNPYNPIPVPENLAGTMFSNIPDYHRRRYAVALHLLDQSVGAMVEALSERKMLENTIIIFSTDNGGPAAGFNINAASNWPLRGVKSTLWEGGVRGAAFVWSPMFKNPGRVSNQLMDITYWLPTLLSAANKKMDVCPRSDEDDDVDDDSPVTEDDYGYDSNDNNDRRRSLPADSNSRKIRGCSKLDGRDVWDALVNDKPYNTTTILHNIDQIDGNAALRYGKWKYVNGTVFRGIGDAIFGPSERGPENGYNVSLVLSSKTSQILQKMNRGASPEKIRSLRQQSTVVCSSRNGTTCNPNKGPCLFNIDEDPCERNNVAEANPAVLRDLENRLAKFQRTSMPPGNLPLDERGNPEHWNYVWTNFGDYLNLPDDIPPRGEPLLPVTEAVFACSRNGGRVI</sequence>
<comment type="cofactor">
    <cofactor evidence="1">
        <name>Ca(2+)</name>
        <dbReference type="ChEBI" id="CHEBI:29108"/>
    </cofactor>
</comment>
<dbReference type="AlphaFoldDB" id="A0A9P0F9R7"/>
<proteinExistence type="inferred from homology"/>
<dbReference type="Pfam" id="PF00884">
    <property type="entry name" value="Sulfatase"/>
    <property type="match status" value="1"/>
</dbReference>
<dbReference type="Gene3D" id="3.30.1120.10">
    <property type="match status" value="1"/>
</dbReference>
<keyword evidence="4" id="KW-0378">Hydrolase</keyword>
<keyword evidence="8" id="KW-0732">Signal</keyword>
<evidence type="ECO:0000313" key="11">
    <source>
        <dbReference type="Proteomes" id="UP001152759"/>
    </source>
</evidence>
<feature type="chain" id="PRO_5040278609" description="Sulfatase N-terminal domain-containing protein" evidence="8">
    <location>
        <begin position="22"/>
        <end position="617"/>
    </location>
</feature>
<dbReference type="CDD" id="cd16029">
    <property type="entry name" value="4-S"/>
    <property type="match status" value="1"/>
</dbReference>
<dbReference type="PANTHER" id="PTHR10342">
    <property type="entry name" value="ARYLSULFATASE"/>
    <property type="match status" value="1"/>
</dbReference>
<evidence type="ECO:0000256" key="8">
    <source>
        <dbReference type="SAM" id="SignalP"/>
    </source>
</evidence>
<organism evidence="10 11">
    <name type="scientific">Bemisia tabaci</name>
    <name type="common">Sweetpotato whitefly</name>
    <name type="synonym">Aleurodes tabaci</name>
    <dbReference type="NCBI Taxonomy" id="7038"/>
    <lineage>
        <taxon>Eukaryota</taxon>
        <taxon>Metazoa</taxon>
        <taxon>Ecdysozoa</taxon>
        <taxon>Arthropoda</taxon>
        <taxon>Hexapoda</taxon>
        <taxon>Insecta</taxon>
        <taxon>Pterygota</taxon>
        <taxon>Neoptera</taxon>
        <taxon>Paraneoptera</taxon>
        <taxon>Hemiptera</taxon>
        <taxon>Sternorrhyncha</taxon>
        <taxon>Aleyrodoidea</taxon>
        <taxon>Aleyrodidae</taxon>
        <taxon>Aleyrodinae</taxon>
        <taxon>Bemisia</taxon>
    </lineage>
</organism>
<dbReference type="InterPro" id="IPR017850">
    <property type="entry name" value="Alkaline_phosphatase_core_sf"/>
</dbReference>
<evidence type="ECO:0000256" key="2">
    <source>
        <dbReference type="ARBA" id="ARBA00008779"/>
    </source>
</evidence>
<dbReference type="PANTHER" id="PTHR10342:SF273">
    <property type="entry name" value="RE14504P"/>
    <property type="match status" value="1"/>
</dbReference>
<dbReference type="KEGG" id="btab:109037766"/>
<dbReference type="PROSITE" id="PS00523">
    <property type="entry name" value="SULFATASE_1"/>
    <property type="match status" value="1"/>
</dbReference>
<feature type="region of interest" description="Disordered" evidence="7">
    <location>
        <begin position="356"/>
        <end position="399"/>
    </location>
</feature>
<evidence type="ECO:0000259" key="9">
    <source>
        <dbReference type="Pfam" id="PF00884"/>
    </source>
</evidence>
<evidence type="ECO:0000313" key="10">
    <source>
        <dbReference type="EMBL" id="CAH0395841.1"/>
    </source>
</evidence>
<dbReference type="EMBL" id="OU963870">
    <property type="protein sequence ID" value="CAH0395841.1"/>
    <property type="molecule type" value="Genomic_DNA"/>
</dbReference>
<evidence type="ECO:0000256" key="1">
    <source>
        <dbReference type="ARBA" id="ARBA00001913"/>
    </source>
</evidence>
<protein>
    <recommendedName>
        <fullName evidence="9">Sulfatase N-terminal domain-containing protein</fullName>
    </recommendedName>
</protein>